<dbReference type="Proteomes" id="UP000000768">
    <property type="component" value="Chromosome 6"/>
</dbReference>
<name>A0A1B6PLM2_SORBI</name>
<reference evidence="2" key="2">
    <citation type="journal article" date="2018" name="Plant J.">
        <title>The Sorghum bicolor reference genome: improved assembly, gene annotations, a transcriptome atlas, and signatures of genome organization.</title>
        <authorList>
            <person name="McCormick R.F."/>
            <person name="Truong S.K."/>
            <person name="Sreedasyam A."/>
            <person name="Jenkins J."/>
            <person name="Shu S."/>
            <person name="Sims D."/>
            <person name="Kennedy M."/>
            <person name="Amirebrahimi M."/>
            <person name="Weers B.D."/>
            <person name="McKinley B."/>
            <person name="Mattison A."/>
            <person name="Morishige D.T."/>
            <person name="Grimwood J."/>
            <person name="Schmutz J."/>
            <person name="Mullet J.E."/>
        </authorList>
    </citation>
    <scope>NUCLEOTIDE SEQUENCE [LARGE SCALE GENOMIC DNA]</scope>
    <source>
        <strain evidence="2">cv. BTx623</strain>
    </source>
</reference>
<dbReference type="EMBL" id="CM000765">
    <property type="protein sequence ID" value="KXG26567.1"/>
    <property type="molecule type" value="Genomic_DNA"/>
</dbReference>
<reference evidence="1 2" key="1">
    <citation type="journal article" date="2009" name="Nature">
        <title>The Sorghum bicolor genome and the diversification of grasses.</title>
        <authorList>
            <person name="Paterson A.H."/>
            <person name="Bowers J.E."/>
            <person name="Bruggmann R."/>
            <person name="Dubchak I."/>
            <person name="Grimwood J."/>
            <person name="Gundlach H."/>
            <person name="Haberer G."/>
            <person name="Hellsten U."/>
            <person name="Mitros T."/>
            <person name="Poliakov A."/>
            <person name="Schmutz J."/>
            <person name="Spannagl M."/>
            <person name="Tang H."/>
            <person name="Wang X."/>
            <person name="Wicker T."/>
            <person name="Bharti A.K."/>
            <person name="Chapman J."/>
            <person name="Feltus F.A."/>
            <person name="Gowik U."/>
            <person name="Grigoriev I.V."/>
            <person name="Lyons E."/>
            <person name="Maher C.A."/>
            <person name="Martis M."/>
            <person name="Narechania A."/>
            <person name="Otillar R.P."/>
            <person name="Penning B.W."/>
            <person name="Salamov A.A."/>
            <person name="Wang Y."/>
            <person name="Zhang L."/>
            <person name="Carpita N.C."/>
            <person name="Freeling M."/>
            <person name="Gingle A.R."/>
            <person name="Hash C.T."/>
            <person name="Keller B."/>
            <person name="Klein P."/>
            <person name="Kresovich S."/>
            <person name="McCann M.C."/>
            <person name="Ming R."/>
            <person name="Peterson D.G."/>
            <person name="Mehboob-ur-Rahman"/>
            <person name="Ware D."/>
            <person name="Westhoff P."/>
            <person name="Mayer K.F."/>
            <person name="Messing J."/>
            <person name="Rokhsar D.S."/>
        </authorList>
    </citation>
    <scope>NUCLEOTIDE SEQUENCE [LARGE SCALE GENOMIC DNA]</scope>
    <source>
        <strain evidence="2">cv. BTx623</strain>
    </source>
</reference>
<gene>
    <name evidence="1" type="ORF">SORBI_3006G121900</name>
</gene>
<dbReference type="AlphaFoldDB" id="A0A1B6PLM2"/>
<evidence type="ECO:0000313" key="2">
    <source>
        <dbReference type="Proteomes" id="UP000000768"/>
    </source>
</evidence>
<proteinExistence type="predicted"/>
<dbReference type="InParanoid" id="A0A1B6PLM2"/>
<dbReference type="Gramene" id="KXG26567">
    <property type="protein sequence ID" value="KXG26567"/>
    <property type="gene ID" value="SORBI_3006G121900"/>
</dbReference>
<organism evidence="1 2">
    <name type="scientific">Sorghum bicolor</name>
    <name type="common">Sorghum</name>
    <name type="synonym">Sorghum vulgare</name>
    <dbReference type="NCBI Taxonomy" id="4558"/>
    <lineage>
        <taxon>Eukaryota</taxon>
        <taxon>Viridiplantae</taxon>
        <taxon>Streptophyta</taxon>
        <taxon>Embryophyta</taxon>
        <taxon>Tracheophyta</taxon>
        <taxon>Spermatophyta</taxon>
        <taxon>Magnoliopsida</taxon>
        <taxon>Liliopsida</taxon>
        <taxon>Poales</taxon>
        <taxon>Poaceae</taxon>
        <taxon>PACMAD clade</taxon>
        <taxon>Panicoideae</taxon>
        <taxon>Andropogonodae</taxon>
        <taxon>Andropogoneae</taxon>
        <taxon>Sorghinae</taxon>
        <taxon>Sorghum</taxon>
    </lineage>
</organism>
<keyword evidence="2" id="KW-1185">Reference proteome</keyword>
<protein>
    <submittedName>
        <fullName evidence="1">Uncharacterized protein</fullName>
    </submittedName>
</protein>
<evidence type="ECO:0000313" key="1">
    <source>
        <dbReference type="EMBL" id="KXG26567.1"/>
    </source>
</evidence>
<sequence>MKNLELWDLNVNLVDKFCEDDVDHLRIKYVNDMIFNEFNCSDVGRSKVMEYDAETRTSLRGCGGPSSSLHYHQNDGWDQTMEAAALKSRVVYAKYHLIRFKEQRGRI</sequence>
<accession>A0A1B6PLM2</accession>